<evidence type="ECO:0000313" key="2">
    <source>
        <dbReference type="Proteomes" id="UP000499080"/>
    </source>
</evidence>
<comment type="caution">
    <text evidence="1">The sequence shown here is derived from an EMBL/GenBank/DDBJ whole genome shotgun (WGS) entry which is preliminary data.</text>
</comment>
<dbReference type="PANTHER" id="PTHR46114:SF1">
    <property type="entry name" value="ZAD DOMAIN-CONTAINING PROTEIN"/>
    <property type="match status" value="1"/>
</dbReference>
<reference evidence="1 2" key="1">
    <citation type="journal article" date="2019" name="Sci. Rep.">
        <title>Orb-weaving spider Araneus ventricosus genome elucidates the spidroin gene catalogue.</title>
        <authorList>
            <person name="Kono N."/>
            <person name="Nakamura H."/>
            <person name="Ohtoshi R."/>
            <person name="Moran D.A.P."/>
            <person name="Shinohara A."/>
            <person name="Yoshida Y."/>
            <person name="Fujiwara M."/>
            <person name="Mori M."/>
            <person name="Tomita M."/>
            <person name="Arakawa K."/>
        </authorList>
    </citation>
    <scope>NUCLEOTIDE SEQUENCE [LARGE SCALE GENOMIC DNA]</scope>
</reference>
<dbReference type="OrthoDB" id="8063408at2759"/>
<sequence length="97" mass="11459">MWPTQMETVYRLIKYKLEVVLLANGNDLPSVLVAYSVDMKETYENIRRILYKIFYHDSNWKLCSDLKVVALLTGLQTGYTNFCCFLCERDSRSLDKY</sequence>
<dbReference type="PANTHER" id="PTHR46114">
    <property type="entry name" value="APPLE DOMAIN-CONTAINING PROTEIN"/>
    <property type="match status" value="1"/>
</dbReference>
<dbReference type="EMBL" id="BGPR01004457">
    <property type="protein sequence ID" value="GBM99884.1"/>
    <property type="molecule type" value="Genomic_DNA"/>
</dbReference>
<organism evidence="1 2">
    <name type="scientific">Araneus ventricosus</name>
    <name type="common">Orbweaver spider</name>
    <name type="synonym">Epeira ventricosa</name>
    <dbReference type="NCBI Taxonomy" id="182803"/>
    <lineage>
        <taxon>Eukaryota</taxon>
        <taxon>Metazoa</taxon>
        <taxon>Ecdysozoa</taxon>
        <taxon>Arthropoda</taxon>
        <taxon>Chelicerata</taxon>
        <taxon>Arachnida</taxon>
        <taxon>Araneae</taxon>
        <taxon>Araneomorphae</taxon>
        <taxon>Entelegynae</taxon>
        <taxon>Araneoidea</taxon>
        <taxon>Araneidae</taxon>
        <taxon>Araneus</taxon>
    </lineage>
</organism>
<dbReference type="AlphaFoldDB" id="A0A4Y2KCB1"/>
<name>A0A4Y2KCB1_ARAVE</name>
<accession>A0A4Y2KCB1</accession>
<proteinExistence type="predicted"/>
<evidence type="ECO:0000313" key="1">
    <source>
        <dbReference type="EMBL" id="GBM99884.1"/>
    </source>
</evidence>
<gene>
    <name evidence="1" type="ORF">AVEN_29451_1</name>
</gene>
<protein>
    <submittedName>
        <fullName evidence="1">Uncharacterized protein</fullName>
    </submittedName>
</protein>
<dbReference type="Proteomes" id="UP000499080">
    <property type="component" value="Unassembled WGS sequence"/>
</dbReference>
<keyword evidence="2" id="KW-1185">Reference proteome</keyword>